<name>A0A8H5GX32_9AGAR</name>
<dbReference type="InterPro" id="IPR000070">
    <property type="entry name" value="Pectinesterase_cat"/>
</dbReference>
<dbReference type="Gene3D" id="2.160.20.10">
    <property type="entry name" value="Single-stranded right-handed beta-helix, Pectin lyase-like"/>
    <property type="match status" value="1"/>
</dbReference>
<dbReference type="Proteomes" id="UP000559256">
    <property type="component" value="Unassembled WGS sequence"/>
</dbReference>
<feature type="chain" id="PRO_5034694857" description="AA9 family lytic polysaccharide monooxygenase" evidence="6">
    <location>
        <begin position="19"/>
        <end position="582"/>
    </location>
</feature>
<comment type="subcellular location">
    <subcellularLocation>
        <location evidence="5">Secreted</location>
    </subcellularLocation>
</comment>
<dbReference type="GO" id="GO:0045490">
    <property type="term" value="P:pectin catabolic process"/>
    <property type="evidence" value="ECO:0007669"/>
    <property type="project" value="UniProtKB-UniPathway"/>
</dbReference>
<gene>
    <name evidence="9" type="ORF">D9758_005122</name>
</gene>
<feature type="domain" description="Auxiliary Activity family 9 catalytic" evidence="8">
    <location>
        <begin position="362"/>
        <end position="572"/>
    </location>
</feature>
<dbReference type="Gene3D" id="2.70.50.70">
    <property type="match status" value="1"/>
</dbReference>
<reference evidence="9 10" key="1">
    <citation type="journal article" date="2020" name="ISME J.">
        <title>Uncovering the hidden diversity of litter-decomposition mechanisms in mushroom-forming fungi.</title>
        <authorList>
            <person name="Floudas D."/>
            <person name="Bentzer J."/>
            <person name="Ahren D."/>
            <person name="Johansson T."/>
            <person name="Persson P."/>
            <person name="Tunlid A."/>
        </authorList>
    </citation>
    <scope>NUCLEOTIDE SEQUENCE [LARGE SCALE GENOMIC DNA]</scope>
    <source>
        <strain evidence="9 10">CBS 291.85</strain>
    </source>
</reference>
<dbReference type="SUPFAM" id="SSF51126">
    <property type="entry name" value="Pectin lyase-like"/>
    <property type="match status" value="1"/>
</dbReference>
<keyword evidence="5" id="KW-0119">Carbohydrate metabolism</keyword>
<evidence type="ECO:0000259" key="8">
    <source>
        <dbReference type="Pfam" id="PF03443"/>
    </source>
</evidence>
<keyword evidence="2" id="KW-0378">Hydrolase</keyword>
<dbReference type="EMBL" id="JAACJM010000005">
    <property type="protein sequence ID" value="KAF5372587.1"/>
    <property type="molecule type" value="Genomic_DNA"/>
</dbReference>
<evidence type="ECO:0000313" key="9">
    <source>
        <dbReference type="EMBL" id="KAF5372587.1"/>
    </source>
</evidence>
<evidence type="ECO:0000313" key="10">
    <source>
        <dbReference type="Proteomes" id="UP000559256"/>
    </source>
</evidence>
<evidence type="ECO:0000256" key="6">
    <source>
        <dbReference type="SAM" id="SignalP"/>
    </source>
</evidence>
<dbReference type="EC" id="1.14.99.56" evidence="5"/>
<comment type="catalytic activity">
    <reaction evidence="5">
        <text>[(1-&gt;4)-beta-D-glucosyl]n+m + reduced acceptor + O2 = 4-dehydro-beta-D-glucosyl-[(1-&gt;4)-beta-D-glucosyl]n-1 + [(1-&gt;4)-beta-D-glucosyl]m + acceptor + H2O.</text>
        <dbReference type="EC" id="1.14.99.56"/>
    </reaction>
</comment>
<organism evidence="9 10">
    <name type="scientific">Tetrapyrgos nigripes</name>
    <dbReference type="NCBI Taxonomy" id="182062"/>
    <lineage>
        <taxon>Eukaryota</taxon>
        <taxon>Fungi</taxon>
        <taxon>Dikarya</taxon>
        <taxon>Basidiomycota</taxon>
        <taxon>Agaricomycotina</taxon>
        <taxon>Agaricomycetes</taxon>
        <taxon>Agaricomycetidae</taxon>
        <taxon>Agaricales</taxon>
        <taxon>Marasmiineae</taxon>
        <taxon>Marasmiaceae</taxon>
        <taxon>Tetrapyrgos</taxon>
    </lineage>
</organism>
<evidence type="ECO:0000256" key="2">
    <source>
        <dbReference type="ARBA" id="ARBA00022801"/>
    </source>
</evidence>
<evidence type="ECO:0000256" key="3">
    <source>
        <dbReference type="ARBA" id="ARBA00023085"/>
    </source>
</evidence>
<dbReference type="UniPathway" id="UPA00545">
    <property type="reaction ID" value="UER00823"/>
</dbReference>
<evidence type="ECO:0000256" key="4">
    <source>
        <dbReference type="ARBA" id="ARBA00023157"/>
    </source>
</evidence>
<feature type="domain" description="Pectinesterase catalytic" evidence="7">
    <location>
        <begin position="32"/>
        <end position="319"/>
    </location>
</feature>
<keyword evidence="5" id="KW-0624">Polysaccharide degradation</keyword>
<dbReference type="GO" id="GO:0030245">
    <property type="term" value="P:cellulose catabolic process"/>
    <property type="evidence" value="ECO:0007669"/>
    <property type="project" value="UniProtKB-UniRule"/>
</dbReference>
<dbReference type="PANTHER" id="PTHR33353">
    <property type="entry name" value="PUTATIVE (AFU_ORTHOLOGUE AFUA_1G12560)-RELATED"/>
    <property type="match status" value="1"/>
</dbReference>
<keyword evidence="6" id="KW-0732">Signal</keyword>
<comment type="function">
    <text evidence="5">Lytic polysaccharide monooxygenase (LMPO) that depolymerizes crystalline and amorphous polysaccharides via the oxidation of scissile alpha- or beta-(1-4)-glycosidic bonds, yielding C1 and/or C4 oxidation products. Catalysis by LPMOs requires the reduction of the active-site copper from Cu(II) to Cu(I) by a reducing agent and H(2)O(2) or O(2) as a cosubstrate.</text>
</comment>
<comment type="pathway">
    <text evidence="1">Glycan metabolism; pectin degradation; 2-dehydro-3-deoxy-D-gluconate from pectin: step 1/5.</text>
</comment>
<comment type="domain">
    <text evidence="5">Has a modular structure: an endo-beta-1,4-glucanase catalytic module at the N-terminus, a linker rich in serines and threonines, and a C-terminal carbohydrate-binding module (CBM).</text>
</comment>
<dbReference type="InterPro" id="IPR012334">
    <property type="entry name" value="Pectin_lyas_fold"/>
</dbReference>
<dbReference type="Pfam" id="PF01095">
    <property type="entry name" value="Pectinesterase"/>
    <property type="match status" value="1"/>
</dbReference>
<dbReference type="InterPro" id="IPR011050">
    <property type="entry name" value="Pectin_lyase_fold/virulence"/>
</dbReference>
<dbReference type="GO" id="GO:0030599">
    <property type="term" value="F:pectinesterase activity"/>
    <property type="evidence" value="ECO:0007669"/>
    <property type="project" value="InterPro"/>
</dbReference>
<dbReference type="CDD" id="cd21175">
    <property type="entry name" value="LPMO_AA9"/>
    <property type="match status" value="1"/>
</dbReference>
<dbReference type="InterPro" id="IPR049892">
    <property type="entry name" value="AA9"/>
</dbReference>
<keyword evidence="5" id="KW-0964">Secreted</keyword>
<evidence type="ECO:0000256" key="5">
    <source>
        <dbReference type="RuleBase" id="RU368122"/>
    </source>
</evidence>
<dbReference type="GO" id="GO:0042545">
    <property type="term" value="P:cell wall modification"/>
    <property type="evidence" value="ECO:0007669"/>
    <property type="project" value="InterPro"/>
</dbReference>
<feature type="signal peptide" evidence="6">
    <location>
        <begin position="1"/>
        <end position="18"/>
    </location>
</feature>
<dbReference type="Pfam" id="PF03443">
    <property type="entry name" value="AA9"/>
    <property type="match status" value="1"/>
</dbReference>
<dbReference type="InterPro" id="IPR005103">
    <property type="entry name" value="AA9_LPMO"/>
</dbReference>
<proteinExistence type="predicted"/>
<dbReference type="AlphaFoldDB" id="A0A8H5GX32"/>
<evidence type="ECO:0000259" key="7">
    <source>
        <dbReference type="Pfam" id="PF01095"/>
    </source>
</evidence>
<evidence type="ECO:0000256" key="1">
    <source>
        <dbReference type="ARBA" id="ARBA00005184"/>
    </source>
</evidence>
<keyword evidence="5" id="KW-0136">Cellulose degradation</keyword>
<protein>
    <recommendedName>
        <fullName evidence="5">AA9 family lytic polysaccharide monooxygenase</fullName>
        <ecNumber evidence="5">1.14.99.56</ecNumber>
    </recommendedName>
    <alternativeName>
        <fullName evidence="5">Endo-beta-1,4-glucanase</fullName>
    </alternativeName>
    <alternativeName>
        <fullName evidence="5">Glycosyl hydrolase 61 family protein</fullName>
    </alternativeName>
</protein>
<keyword evidence="3" id="KW-0063">Aspartyl esterase</keyword>
<dbReference type="GO" id="GO:0005576">
    <property type="term" value="C:extracellular region"/>
    <property type="evidence" value="ECO:0007669"/>
    <property type="project" value="UniProtKB-SubCell"/>
</dbReference>
<comment type="caution">
    <text evidence="9">The sequence shown here is derived from an EMBL/GenBank/DDBJ whole genome shotgun (WGS) entry which is preliminary data.</text>
</comment>
<dbReference type="PANTHER" id="PTHR33353:SF13">
    <property type="entry name" value="ENDOGLUCANASE II"/>
    <property type="match status" value="1"/>
</dbReference>
<keyword evidence="10" id="KW-1185">Reference proteome</keyword>
<accession>A0A8H5GX32</accession>
<dbReference type="GO" id="GO:0008810">
    <property type="term" value="F:cellulase activity"/>
    <property type="evidence" value="ECO:0007669"/>
    <property type="project" value="UniProtKB-UniRule"/>
</dbReference>
<dbReference type="OrthoDB" id="2019149at2759"/>
<dbReference type="GO" id="GO:0030248">
    <property type="term" value="F:cellulose binding"/>
    <property type="evidence" value="ECO:0007669"/>
    <property type="project" value="UniProtKB-UniRule"/>
</dbReference>
<sequence>MFLISLLAILVFVQAVIAASRTSPPSGAVVVRVGTSTSGEFSSVQAAVNSLPNDGSARSIFIYPGTYTEKVYITRSGPLTIYGYTTDTSTYTQNQATITYNEGSDTAGSNDASGTLRIHTDNFKMYNVNVKNTRTGVQAGALSQYGSRVGFYGCSFYGYQDTLYANEGTQVYLKGFIEGKTDFIYGRRGLAYFGGNTIAVRGAGYITASGRESDDSGSYVFNANTVIQASDAESGTSGGYYLGRPWSPYAKVIFKNTVLNVTPNKALWSLWNGDSSSVAHTLFADYSTTGPSASGLARASFATVLSASQANSYSISSAVGSDYASWVDTSYLHSQLQLQLARMKAAVITSLVALLVGSASAHTIFQELYINGADQGHNNGIRVTNTNNPVMDVTSNDIICNTGLSSSNTVINIPAGGQVTTEWHHGGNGASPGDGDDPIASSHKGPIITYLAKVSDAKSTGTTGLKWFKIQEEGYDASTSTWAVDKMIANKGKYTFTMPKCIPSGQYLMRHEIIALHGAGTYPGAQFYLGCAQINVTGGGNASPATVSFPGAYKGSDPGITLSIYWPPVTSYTIPGPKVLTC</sequence>
<keyword evidence="4 5" id="KW-1015">Disulfide bond</keyword>